<dbReference type="RefSeq" id="WP_073246842.1">
    <property type="nucleotide sequence ID" value="NZ_BJNP01000049.1"/>
</dbReference>
<evidence type="ECO:0000313" key="2">
    <source>
        <dbReference type="Proteomes" id="UP000316775"/>
    </source>
</evidence>
<reference evidence="1 2" key="1">
    <citation type="submission" date="2019-06" db="EMBL/GenBank/DDBJ databases">
        <title>Whole genome shotgun sequence of Flavobacterium flevense NBRC 14960.</title>
        <authorList>
            <person name="Hosoyama A."/>
            <person name="Uohara A."/>
            <person name="Ohji S."/>
            <person name="Ichikawa N."/>
        </authorList>
    </citation>
    <scope>NUCLEOTIDE SEQUENCE [LARGE SCALE GENOMIC DNA]</scope>
    <source>
        <strain evidence="1 2">NBRC 14960</strain>
    </source>
</reference>
<dbReference type="OrthoDB" id="965642at2"/>
<protein>
    <submittedName>
        <fullName evidence="1">Uncharacterized protein</fullName>
    </submittedName>
</protein>
<dbReference type="EMBL" id="BJNP01000049">
    <property type="protein sequence ID" value="GEC73564.1"/>
    <property type="molecule type" value="Genomic_DNA"/>
</dbReference>
<accession>A0A4Y4B3R4</accession>
<comment type="caution">
    <text evidence="1">The sequence shown here is derived from an EMBL/GenBank/DDBJ whole genome shotgun (WGS) entry which is preliminary data.</text>
</comment>
<keyword evidence="2" id="KW-1185">Reference proteome</keyword>
<name>A0A4Y4B3R4_9FLAO</name>
<gene>
    <name evidence="1" type="ORF">FFL01_31030</name>
</gene>
<proteinExistence type="predicted"/>
<dbReference type="Proteomes" id="UP000316775">
    <property type="component" value="Unassembled WGS sequence"/>
</dbReference>
<sequence>MEEKKKKSLIGTAITVTIVVIATNFGSKLFNSKKELTLSNENTIAERAKIMNKDCPFTIDSNTRLDSVSSPEKNILRQNYTLLNDSKSDIDTEAFQNIFKPELKKNLNSQNQAEYFKKNNAKLVYRFYDKDKNLVTDIILNPNEY</sequence>
<dbReference type="Gene3D" id="3.30.300.250">
    <property type="match status" value="1"/>
</dbReference>
<dbReference type="STRING" id="983.SAMN05443543_1128"/>
<evidence type="ECO:0000313" key="1">
    <source>
        <dbReference type="EMBL" id="GEC73564.1"/>
    </source>
</evidence>
<dbReference type="AlphaFoldDB" id="A0A4Y4B3R4"/>
<organism evidence="1 2">
    <name type="scientific">Flavobacterium flevense</name>
    <dbReference type="NCBI Taxonomy" id="983"/>
    <lineage>
        <taxon>Bacteria</taxon>
        <taxon>Pseudomonadati</taxon>
        <taxon>Bacteroidota</taxon>
        <taxon>Flavobacteriia</taxon>
        <taxon>Flavobacteriales</taxon>
        <taxon>Flavobacteriaceae</taxon>
        <taxon>Flavobacterium</taxon>
    </lineage>
</organism>